<name>A0A7C5H9D3_9CHLB</name>
<comment type="caution">
    <text evidence="1">The sequence shown here is derived from an EMBL/GenBank/DDBJ whole genome shotgun (WGS) entry which is preliminary data.</text>
</comment>
<organism evidence="1">
    <name type="scientific">Chlorobaculum parvum</name>
    <dbReference type="NCBI Taxonomy" id="274539"/>
    <lineage>
        <taxon>Bacteria</taxon>
        <taxon>Pseudomonadati</taxon>
        <taxon>Chlorobiota</taxon>
        <taxon>Chlorobiia</taxon>
        <taxon>Chlorobiales</taxon>
        <taxon>Chlorobiaceae</taxon>
        <taxon>Chlorobaculum</taxon>
    </lineage>
</organism>
<dbReference type="InterPro" id="IPR009241">
    <property type="entry name" value="HigB-like"/>
</dbReference>
<dbReference type="Pfam" id="PF05973">
    <property type="entry name" value="Gp49"/>
    <property type="match status" value="1"/>
</dbReference>
<dbReference type="PANTHER" id="PTHR41791:SF1">
    <property type="entry name" value="SSL7039 PROTEIN"/>
    <property type="match status" value="1"/>
</dbReference>
<proteinExistence type="predicted"/>
<gene>
    <name evidence="1" type="ORF">ENL07_08600</name>
</gene>
<dbReference type="InterPro" id="IPR014056">
    <property type="entry name" value="TypeIITA-like_toxin_pred"/>
</dbReference>
<dbReference type="PIRSF" id="PIRSF028744">
    <property type="entry name" value="Addict_mod_HI1419"/>
    <property type="match status" value="1"/>
</dbReference>
<dbReference type="Proteomes" id="UP000886058">
    <property type="component" value="Unassembled WGS sequence"/>
</dbReference>
<dbReference type="PANTHER" id="PTHR41791">
    <property type="entry name" value="SSL7039 PROTEIN"/>
    <property type="match status" value="1"/>
</dbReference>
<protein>
    <submittedName>
        <fullName evidence="1">Type II toxin-antitoxin system RelE/ParE family toxin</fullName>
    </submittedName>
</protein>
<evidence type="ECO:0000313" key="1">
    <source>
        <dbReference type="EMBL" id="HHE32658.1"/>
    </source>
</evidence>
<accession>A0A7C5H9D3</accession>
<dbReference type="AlphaFoldDB" id="A0A7C5H9D3"/>
<dbReference type="EMBL" id="DRSQ01000180">
    <property type="protein sequence ID" value="HHE32658.1"/>
    <property type="molecule type" value="Genomic_DNA"/>
</dbReference>
<sequence length="113" mass="12782">MTSENITIKATAGFERWLKTLKNIQARAKIIARIKSAEKGNFGDCKPIGEGVSEMRIHTRSGYRVYFMQHKLTVYILLVGGNKATQQKDISRAKELAQEIRNGNYEYGDNPGF</sequence>
<reference evidence="1" key="1">
    <citation type="journal article" date="2020" name="mSystems">
        <title>Genome- and Community-Level Interaction Insights into Carbon Utilization and Element Cycling Functions of Hydrothermarchaeota in Hydrothermal Sediment.</title>
        <authorList>
            <person name="Zhou Z."/>
            <person name="Liu Y."/>
            <person name="Xu W."/>
            <person name="Pan J."/>
            <person name="Luo Z.H."/>
            <person name="Li M."/>
        </authorList>
    </citation>
    <scope>NUCLEOTIDE SEQUENCE [LARGE SCALE GENOMIC DNA]</scope>
    <source>
        <strain evidence="1">HyVt-633</strain>
    </source>
</reference>
<dbReference type="NCBIfam" id="TIGR02683">
    <property type="entry name" value="upstrm_HI1419"/>
    <property type="match status" value="1"/>
</dbReference>